<evidence type="ECO:0000256" key="1">
    <source>
        <dbReference type="SAM" id="MobiDB-lite"/>
    </source>
</evidence>
<reference evidence="2 3" key="1">
    <citation type="journal article" date="2019" name="Nat. Ecol. Evol.">
        <title>Megaphylogeny resolves global patterns of mushroom evolution.</title>
        <authorList>
            <person name="Varga T."/>
            <person name="Krizsan K."/>
            <person name="Foldi C."/>
            <person name="Dima B."/>
            <person name="Sanchez-Garcia M."/>
            <person name="Sanchez-Ramirez S."/>
            <person name="Szollosi G.J."/>
            <person name="Szarkandi J.G."/>
            <person name="Papp V."/>
            <person name="Albert L."/>
            <person name="Andreopoulos W."/>
            <person name="Angelini C."/>
            <person name="Antonin V."/>
            <person name="Barry K.W."/>
            <person name="Bougher N.L."/>
            <person name="Buchanan P."/>
            <person name="Buyck B."/>
            <person name="Bense V."/>
            <person name="Catcheside P."/>
            <person name="Chovatia M."/>
            <person name="Cooper J."/>
            <person name="Damon W."/>
            <person name="Desjardin D."/>
            <person name="Finy P."/>
            <person name="Geml J."/>
            <person name="Haridas S."/>
            <person name="Hughes K."/>
            <person name="Justo A."/>
            <person name="Karasinski D."/>
            <person name="Kautmanova I."/>
            <person name="Kiss B."/>
            <person name="Kocsube S."/>
            <person name="Kotiranta H."/>
            <person name="LaButti K.M."/>
            <person name="Lechner B.E."/>
            <person name="Liimatainen K."/>
            <person name="Lipzen A."/>
            <person name="Lukacs Z."/>
            <person name="Mihaltcheva S."/>
            <person name="Morgado L.N."/>
            <person name="Niskanen T."/>
            <person name="Noordeloos M.E."/>
            <person name="Ohm R.A."/>
            <person name="Ortiz-Santana B."/>
            <person name="Ovrebo C."/>
            <person name="Racz N."/>
            <person name="Riley R."/>
            <person name="Savchenko A."/>
            <person name="Shiryaev A."/>
            <person name="Soop K."/>
            <person name="Spirin V."/>
            <person name="Szebenyi C."/>
            <person name="Tomsovsky M."/>
            <person name="Tulloss R.E."/>
            <person name="Uehling J."/>
            <person name="Grigoriev I.V."/>
            <person name="Vagvolgyi C."/>
            <person name="Papp T."/>
            <person name="Martin F.M."/>
            <person name="Miettinen O."/>
            <person name="Hibbett D.S."/>
            <person name="Nagy L.G."/>
        </authorList>
    </citation>
    <scope>NUCLEOTIDE SEQUENCE [LARGE SCALE GENOMIC DNA]</scope>
    <source>
        <strain evidence="2 3">CBS 166.37</strain>
    </source>
</reference>
<evidence type="ECO:0000313" key="2">
    <source>
        <dbReference type="EMBL" id="TFK33726.1"/>
    </source>
</evidence>
<feature type="region of interest" description="Disordered" evidence="1">
    <location>
        <begin position="85"/>
        <end position="120"/>
    </location>
</feature>
<dbReference type="AlphaFoldDB" id="A0A5C3LP06"/>
<feature type="compositionally biased region" description="Basic and acidic residues" evidence="1">
    <location>
        <begin position="88"/>
        <end position="97"/>
    </location>
</feature>
<name>A0A5C3LP06_9AGAR</name>
<organism evidence="2 3">
    <name type="scientific">Crucibulum laeve</name>
    <dbReference type="NCBI Taxonomy" id="68775"/>
    <lineage>
        <taxon>Eukaryota</taxon>
        <taxon>Fungi</taxon>
        <taxon>Dikarya</taxon>
        <taxon>Basidiomycota</taxon>
        <taxon>Agaricomycotina</taxon>
        <taxon>Agaricomycetes</taxon>
        <taxon>Agaricomycetidae</taxon>
        <taxon>Agaricales</taxon>
        <taxon>Agaricineae</taxon>
        <taxon>Nidulariaceae</taxon>
        <taxon>Crucibulum</taxon>
    </lineage>
</organism>
<accession>A0A5C3LP06</accession>
<gene>
    <name evidence="2" type="ORF">BDQ12DRAFT_690653</name>
</gene>
<feature type="compositionally biased region" description="Basic residues" evidence="1">
    <location>
        <begin position="98"/>
        <end position="108"/>
    </location>
</feature>
<proteinExistence type="predicted"/>
<keyword evidence="3" id="KW-1185">Reference proteome</keyword>
<dbReference type="Proteomes" id="UP000308652">
    <property type="component" value="Unassembled WGS sequence"/>
</dbReference>
<evidence type="ECO:0000313" key="3">
    <source>
        <dbReference type="Proteomes" id="UP000308652"/>
    </source>
</evidence>
<dbReference type="EMBL" id="ML213642">
    <property type="protein sequence ID" value="TFK33726.1"/>
    <property type="molecule type" value="Genomic_DNA"/>
</dbReference>
<sequence length="120" mass="13780">MRCITGDLTCESQQQNSATQLLEDNSAQASSSLVKTPVEPDLTTIHYEECKYIISLETDQLDRRLGKHELIQRCKVENLGHGILNEVGDEKTRNGRKDRGKQRLRWKGPRSQEEDESRLK</sequence>
<protein>
    <submittedName>
        <fullName evidence="2">Uncharacterized protein</fullName>
    </submittedName>
</protein>